<feature type="region of interest" description="Disordered" evidence="1">
    <location>
        <begin position="115"/>
        <end position="190"/>
    </location>
</feature>
<sequence length="437" mass="47781">MQQESLQEASITSPRSAEFHMTPLKQDDFDGSFGLFSPRATGFEIPHQASEIRPTSTAGESLILKNQSSNSSEDSKPAWASPDASALSPRSSEFHMTPFKHDDFDDTYGLTSPKATSFTFGAPPTLPQFGQSPNQMSNPPADLVSPRTAEFPRSTFEDEPRNLDVTSPRSAEFHMTPLKPQIEDNDSFGLTSPRTFEFSLNPFEGIERKSNPDGSLPFRQHHPIHPPAHLSQPESENGFASLNGSASFKPSFVKLSPPPSFKLAKPPIRIDSLSSSEEVPPPQSKTAEAVQDAPTAVPPQLSTHLATPSKPNTLRTRYSSPNLQEQRRLHKLQTEIKTLLPPRSPNLAHAVDDMDALMSPRATEFTRNPFHIDLASPGEDTSPASSIETIRAGQDHIEGLNATADAHWLAPKPVDDDPRSPAHKGVSPIVRSIFDVL</sequence>
<name>A0A6A6YBC9_9PEZI</name>
<dbReference type="RefSeq" id="XP_033572101.1">
    <property type="nucleotide sequence ID" value="XM_033720865.1"/>
</dbReference>
<dbReference type="AlphaFoldDB" id="A0A6A6YBC9"/>
<feature type="region of interest" description="Disordered" evidence="1">
    <location>
        <begin position="1"/>
        <end position="25"/>
    </location>
</feature>
<dbReference type="GeneID" id="54461758"/>
<feature type="compositionally biased region" description="Polar residues" evidence="1">
    <location>
        <begin position="300"/>
        <end position="324"/>
    </location>
</feature>
<feature type="compositionally biased region" description="Polar residues" evidence="1">
    <location>
        <begin position="1"/>
        <end position="15"/>
    </location>
</feature>
<organism evidence="2">
    <name type="scientific">Mytilinidion resinicola</name>
    <dbReference type="NCBI Taxonomy" id="574789"/>
    <lineage>
        <taxon>Eukaryota</taxon>
        <taxon>Fungi</taxon>
        <taxon>Dikarya</taxon>
        <taxon>Ascomycota</taxon>
        <taxon>Pezizomycotina</taxon>
        <taxon>Dothideomycetes</taxon>
        <taxon>Pleosporomycetidae</taxon>
        <taxon>Mytilinidiales</taxon>
        <taxon>Mytilinidiaceae</taxon>
        <taxon>Mytilinidion</taxon>
    </lineage>
</organism>
<reference evidence="2 4" key="1">
    <citation type="journal article" date="2020" name="Stud. Mycol.">
        <title>101 Dothideomycetes genomes: a test case for predicting lifestyles and emergence of pathogens.</title>
        <authorList>
            <person name="Haridas S."/>
            <person name="Albert R."/>
            <person name="Binder M."/>
            <person name="Bloem J."/>
            <person name="Labutti K."/>
            <person name="Salamov A."/>
            <person name="Andreopoulos B."/>
            <person name="Baker S."/>
            <person name="Barry K."/>
            <person name="Bills G."/>
            <person name="Bluhm B."/>
            <person name="Cannon C."/>
            <person name="Castanera R."/>
            <person name="Culley D."/>
            <person name="Daum C."/>
            <person name="Ezra D."/>
            <person name="Gonzalez J."/>
            <person name="Henrissat B."/>
            <person name="Kuo A."/>
            <person name="Liang C."/>
            <person name="Lipzen A."/>
            <person name="Lutzoni F."/>
            <person name="Magnuson J."/>
            <person name="Mondo S."/>
            <person name="Nolan M."/>
            <person name="Ohm R."/>
            <person name="Pangilinan J."/>
            <person name="Park H.-J."/>
            <person name="Ramirez L."/>
            <person name="Alfaro M."/>
            <person name="Sun H."/>
            <person name="Tritt A."/>
            <person name="Yoshinaga Y."/>
            <person name="Zwiers L.-H."/>
            <person name="Turgeon B."/>
            <person name="Goodwin S."/>
            <person name="Spatafora J."/>
            <person name="Crous P."/>
            <person name="Grigoriev I."/>
        </authorList>
    </citation>
    <scope>NUCLEOTIDE SEQUENCE</scope>
    <source>
        <strain evidence="2 4">CBS 304.34</strain>
    </source>
</reference>
<dbReference type="Proteomes" id="UP000504636">
    <property type="component" value="Unplaced"/>
</dbReference>
<gene>
    <name evidence="2 4" type="ORF">BDZ99DRAFT_466786</name>
</gene>
<evidence type="ECO:0000313" key="4">
    <source>
        <dbReference type="RefSeq" id="XP_033572101.1"/>
    </source>
</evidence>
<evidence type="ECO:0000256" key="1">
    <source>
        <dbReference type="SAM" id="MobiDB-lite"/>
    </source>
</evidence>
<proteinExistence type="predicted"/>
<evidence type="ECO:0000313" key="2">
    <source>
        <dbReference type="EMBL" id="KAF2805137.1"/>
    </source>
</evidence>
<feature type="compositionally biased region" description="Polar residues" evidence="1">
    <location>
        <begin position="232"/>
        <end position="248"/>
    </location>
</feature>
<feature type="compositionally biased region" description="Polar residues" evidence="1">
    <location>
        <begin position="128"/>
        <end position="138"/>
    </location>
</feature>
<feature type="region of interest" description="Disordered" evidence="1">
    <location>
        <begin position="204"/>
        <end position="325"/>
    </location>
</feature>
<dbReference type="OrthoDB" id="426001at2759"/>
<reference evidence="4" key="3">
    <citation type="submission" date="2025-04" db="UniProtKB">
        <authorList>
            <consortium name="RefSeq"/>
        </authorList>
    </citation>
    <scope>IDENTIFICATION</scope>
    <source>
        <strain evidence="4">CBS 304.34</strain>
    </source>
</reference>
<feature type="region of interest" description="Disordered" evidence="1">
    <location>
        <begin position="44"/>
        <end position="92"/>
    </location>
</feature>
<dbReference type="EMBL" id="MU003710">
    <property type="protein sequence ID" value="KAF2805137.1"/>
    <property type="molecule type" value="Genomic_DNA"/>
</dbReference>
<protein>
    <submittedName>
        <fullName evidence="2 4">Uncharacterized protein</fullName>
    </submittedName>
</protein>
<feature type="compositionally biased region" description="Polar residues" evidence="1">
    <location>
        <begin position="53"/>
        <end position="72"/>
    </location>
</feature>
<reference evidence="4" key="2">
    <citation type="submission" date="2020-04" db="EMBL/GenBank/DDBJ databases">
        <authorList>
            <consortium name="NCBI Genome Project"/>
        </authorList>
    </citation>
    <scope>NUCLEOTIDE SEQUENCE</scope>
    <source>
        <strain evidence="4">CBS 304.34</strain>
    </source>
</reference>
<accession>A0A6A6YBC9</accession>
<evidence type="ECO:0000313" key="3">
    <source>
        <dbReference type="Proteomes" id="UP000504636"/>
    </source>
</evidence>
<keyword evidence="3" id="KW-1185">Reference proteome</keyword>